<gene>
    <name evidence="8" type="ORF">NLI96_g10291</name>
</gene>
<feature type="domain" description="Guanine nucleotide-binding protein-like 3 N-terminal" evidence="7">
    <location>
        <begin position="14"/>
        <end position="89"/>
    </location>
</feature>
<keyword evidence="2" id="KW-0547">Nucleotide-binding</keyword>
<feature type="compositionally biased region" description="Low complexity" evidence="5">
    <location>
        <begin position="514"/>
        <end position="526"/>
    </location>
</feature>
<dbReference type="Gene3D" id="3.40.50.300">
    <property type="entry name" value="P-loop containing nucleotide triphosphate hydrolases"/>
    <property type="match status" value="1"/>
</dbReference>
<keyword evidence="3" id="KW-0342">GTP-binding</keyword>
<evidence type="ECO:0000259" key="7">
    <source>
        <dbReference type="Pfam" id="PF08701"/>
    </source>
</evidence>
<protein>
    <recommendedName>
        <fullName evidence="10">CP-type G domain-containing protein</fullName>
    </recommendedName>
</protein>
<name>A0AAD5UVE2_9APHY</name>
<dbReference type="EMBL" id="JANAWD010000573">
    <property type="protein sequence ID" value="KAJ3477686.1"/>
    <property type="molecule type" value="Genomic_DNA"/>
</dbReference>
<evidence type="ECO:0000313" key="8">
    <source>
        <dbReference type="EMBL" id="KAJ3477686.1"/>
    </source>
</evidence>
<sequence>MPRIRKKTSKRGTTNQREKIKHKVSETRKKRKKEAKKKPQQWKSKNPKDPGIPNNFPYKDQILAEVAEQRRQAEEAKQRRKEEKKAARADGNAEEDHTPTVGVTTLHDQQATSGPSKTKIAKDVTEDVPILMNSDLPNLKAVLDQANVVLEVLDARDPLACRSSFLEEYVKSRSGIKLALVLNKIDACPREAVQSWATTLQNDYPTFLFRSASGFLPSSDNGKGKAKANDALGADYLLEYLAQCAEELGKEEPLVVAVVGLTNVGKSSLVNSLTKQSVLPIYALSSTQVVGPTTTPYAQEVPIETSGHQFRVIDTPGISWQVDIEDEKISEEVRATDILTRSRGRIDRLKDPLPVGASRIVLRDWGIGKLPRYTIPSPSHGQNTATLEDKVESLLLKLVSRKELRKTSGLVKVKASEIDARKVELEKPWIKEEDSNSDEESEEDEDDEEEEEDVDSDEVNEEDSDDSDEEDAPTAGKRKRAPLKAPVKPVKKVAFAAELPKRRRGGPTPITKVTSKPATPLKPSTKTPKKAISKPLVKAAKTANSSSSKTATKSANANGEEAYDFGKFF</sequence>
<proteinExistence type="predicted"/>
<dbReference type="InterPro" id="IPR027417">
    <property type="entry name" value="P-loop_NTPase"/>
</dbReference>
<dbReference type="InterPro" id="IPR006073">
    <property type="entry name" value="GTP-bd"/>
</dbReference>
<feature type="compositionally biased region" description="Basic residues" evidence="5">
    <location>
        <begin position="1"/>
        <end position="10"/>
    </location>
</feature>
<keyword evidence="4" id="KW-0539">Nucleus</keyword>
<feature type="compositionally biased region" description="Basic and acidic residues" evidence="5">
    <location>
        <begin position="67"/>
        <end position="88"/>
    </location>
</feature>
<evidence type="ECO:0000313" key="9">
    <source>
        <dbReference type="Proteomes" id="UP001212997"/>
    </source>
</evidence>
<dbReference type="GO" id="GO:0005525">
    <property type="term" value="F:GTP binding"/>
    <property type="evidence" value="ECO:0007669"/>
    <property type="project" value="UniProtKB-KW"/>
</dbReference>
<feature type="domain" description="G" evidence="6">
    <location>
        <begin position="256"/>
        <end position="333"/>
    </location>
</feature>
<comment type="subcellular location">
    <subcellularLocation>
        <location evidence="1">Nucleus</location>
    </subcellularLocation>
</comment>
<comment type="caution">
    <text evidence="8">The sequence shown here is derived from an EMBL/GenBank/DDBJ whole genome shotgun (WGS) entry which is preliminary data.</text>
</comment>
<accession>A0AAD5UVE2</accession>
<dbReference type="AlphaFoldDB" id="A0AAD5UVE2"/>
<dbReference type="GO" id="GO:0005730">
    <property type="term" value="C:nucleolus"/>
    <property type="evidence" value="ECO:0007669"/>
    <property type="project" value="UniProtKB-ARBA"/>
</dbReference>
<dbReference type="Proteomes" id="UP001212997">
    <property type="component" value="Unassembled WGS sequence"/>
</dbReference>
<feature type="compositionally biased region" description="Basic residues" evidence="5">
    <location>
        <begin position="28"/>
        <end position="40"/>
    </location>
</feature>
<organism evidence="8 9">
    <name type="scientific">Meripilus lineatus</name>
    <dbReference type="NCBI Taxonomy" id="2056292"/>
    <lineage>
        <taxon>Eukaryota</taxon>
        <taxon>Fungi</taxon>
        <taxon>Dikarya</taxon>
        <taxon>Basidiomycota</taxon>
        <taxon>Agaricomycotina</taxon>
        <taxon>Agaricomycetes</taxon>
        <taxon>Polyporales</taxon>
        <taxon>Meripilaceae</taxon>
        <taxon>Meripilus</taxon>
    </lineage>
</organism>
<evidence type="ECO:0000256" key="3">
    <source>
        <dbReference type="ARBA" id="ARBA00023134"/>
    </source>
</evidence>
<dbReference type="InterPro" id="IPR014813">
    <property type="entry name" value="Gnl3_N_dom"/>
</dbReference>
<feature type="region of interest" description="Disordered" evidence="5">
    <location>
        <begin position="429"/>
        <end position="558"/>
    </location>
</feature>
<feature type="compositionally biased region" description="Acidic residues" evidence="5">
    <location>
        <begin position="435"/>
        <end position="472"/>
    </location>
</feature>
<dbReference type="Pfam" id="PF08701">
    <property type="entry name" value="GN3L_Grn1"/>
    <property type="match status" value="1"/>
</dbReference>
<evidence type="ECO:0000256" key="2">
    <source>
        <dbReference type="ARBA" id="ARBA00022741"/>
    </source>
</evidence>
<dbReference type="Pfam" id="PF01926">
    <property type="entry name" value="MMR_HSR1"/>
    <property type="match status" value="1"/>
</dbReference>
<dbReference type="SUPFAM" id="SSF52540">
    <property type="entry name" value="P-loop containing nucleoside triphosphate hydrolases"/>
    <property type="match status" value="1"/>
</dbReference>
<evidence type="ECO:0000256" key="5">
    <source>
        <dbReference type="SAM" id="MobiDB-lite"/>
    </source>
</evidence>
<dbReference type="InterPro" id="IPR050755">
    <property type="entry name" value="TRAFAC_YlqF/YawG_RiboMat"/>
</dbReference>
<feature type="region of interest" description="Disordered" evidence="5">
    <location>
        <begin position="1"/>
        <end position="100"/>
    </location>
</feature>
<feature type="compositionally biased region" description="Low complexity" evidence="5">
    <location>
        <begin position="483"/>
        <end position="494"/>
    </location>
</feature>
<evidence type="ECO:0000256" key="1">
    <source>
        <dbReference type="ARBA" id="ARBA00004123"/>
    </source>
</evidence>
<feature type="compositionally biased region" description="Low complexity" evidence="5">
    <location>
        <begin position="538"/>
        <end position="558"/>
    </location>
</feature>
<keyword evidence="9" id="KW-1185">Reference proteome</keyword>
<evidence type="ECO:0008006" key="10">
    <source>
        <dbReference type="Google" id="ProtNLM"/>
    </source>
</evidence>
<dbReference type="PANTHER" id="PTHR11089">
    <property type="entry name" value="GTP-BINDING PROTEIN-RELATED"/>
    <property type="match status" value="1"/>
</dbReference>
<evidence type="ECO:0000259" key="6">
    <source>
        <dbReference type="Pfam" id="PF01926"/>
    </source>
</evidence>
<dbReference type="PANTHER" id="PTHR11089:SF30">
    <property type="entry name" value="GUANINE NUCLEOTIDE-BINDING PROTEIN-LIKE 3 HOMOLOG"/>
    <property type="match status" value="1"/>
</dbReference>
<evidence type="ECO:0000256" key="4">
    <source>
        <dbReference type="ARBA" id="ARBA00023242"/>
    </source>
</evidence>
<reference evidence="8" key="1">
    <citation type="submission" date="2022-07" db="EMBL/GenBank/DDBJ databases">
        <title>Genome Sequence of Physisporinus lineatus.</title>
        <authorList>
            <person name="Buettner E."/>
        </authorList>
    </citation>
    <scope>NUCLEOTIDE SEQUENCE</scope>
    <source>
        <strain evidence="8">VT162</strain>
    </source>
</reference>